<comment type="caution">
    <text evidence="1">The sequence shown here is derived from an EMBL/GenBank/DDBJ whole genome shotgun (WGS) entry which is preliminary data.</text>
</comment>
<dbReference type="Proteomes" id="UP001234495">
    <property type="component" value="Unassembled WGS sequence"/>
</dbReference>
<name>A0ABT9ZCX9_9BACI</name>
<dbReference type="EMBL" id="JAUSUD010000003">
    <property type="protein sequence ID" value="MDQ0229671.1"/>
    <property type="molecule type" value="Genomic_DNA"/>
</dbReference>
<sequence>MQEQTMNQQQIMQQPPSVLTTKDQMYLADMLSWNLLAMKKAHFFASQCQNEELITELEQVGQMHSQHYEKILNHLQMHQQPTSGSQLQ</sequence>
<keyword evidence="2" id="KW-1185">Reference proteome</keyword>
<proteinExistence type="predicted"/>
<protein>
    <recommendedName>
        <fullName evidence="3">Spore coat protein</fullName>
    </recommendedName>
</protein>
<organism evidence="1 2">
    <name type="scientific">Metabacillus malikii</name>
    <dbReference type="NCBI Taxonomy" id="1504265"/>
    <lineage>
        <taxon>Bacteria</taxon>
        <taxon>Bacillati</taxon>
        <taxon>Bacillota</taxon>
        <taxon>Bacilli</taxon>
        <taxon>Bacillales</taxon>
        <taxon>Bacillaceae</taxon>
        <taxon>Metabacillus</taxon>
    </lineage>
</organism>
<reference evidence="1 2" key="1">
    <citation type="submission" date="2023-07" db="EMBL/GenBank/DDBJ databases">
        <title>Genomic Encyclopedia of Type Strains, Phase IV (KMG-IV): sequencing the most valuable type-strain genomes for metagenomic binning, comparative biology and taxonomic classification.</title>
        <authorList>
            <person name="Goeker M."/>
        </authorList>
    </citation>
    <scope>NUCLEOTIDE SEQUENCE [LARGE SCALE GENOMIC DNA]</scope>
    <source>
        <strain evidence="1 2">DSM 29005</strain>
    </source>
</reference>
<dbReference type="RefSeq" id="WP_307337799.1">
    <property type="nucleotide sequence ID" value="NZ_JAUSUD010000003.1"/>
</dbReference>
<evidence type="ECO:0000313" key="1">
    <source>
        <dbReference type="EMBL" id="MDQ0229671.1"/>
    </source>
</evidence>
<evidence type="ECO:0008006" key="3">
    <source>
        <dbReference type="Google" id="ProtNLM"/>
    </source>
</evidence>
<evidence type="ECO:0000313" key="2">
    <source>
        <dbReference type="Proteomes" id="UP001234495"/>
    </source>
</evidence>
<gene>
    <name evidence="1" type="ORF">J2S19_000923</name>
</gene>
<accession>A0ABT9ZCX9</accession>